<accession>A0A518CP24</accession>
<dbReference type="InterPro" id="IPR011989">
    <property type="entry name" value="ARM-like"/>
</dbReference>
<protein>
    <recommendedName>
        <fullName evidence="3">HEAT repeat protein</fullName>
    </recommendedName>
</protein>
<dbReference type="OrthoDB" id="9852263at2"/>
<gene>
    <name evidence="1" type="ORF">Pla110_27050</name>
</gene>
<keyword evidence="2" id="KW-1185">Reference proteome</keyword>
<dbReference type="RefSeq" id="WP_144996197.1">
    <property type="nucleotide sequence ID" value="NZ_CP036281.1"/>
</dbReference>
<reference evidence="1 2" key="1">
    <citation type="submission" date="2019-02" db="EMBL/GenBank/DDBJ databases">
        <title>Deep-cultivation of Planctomycetes and their phenomic and genomic characterization uncovers novel biology.</title>
        <authorList>
            <person name="Wiegand S."/>
            <person name="Jogler M."/>
            <person name="Boedeker C."/>
            <person name="Pinto D."/>
            <person name="Vollmers J."/>
            <person name="Rivas-Marin E."/>
            <person name="Kohn T."/>
            <person name="Peeters S.H."/>
            <person name="Heuer A."/>
            <person name="Rast P."/>
            <person name="Oberbeckmann S."/>
            <person name="Bunk B."/>
            <person name="Jeske O."/>
            <person name="Meyerdierks A."/>
            <person name="Storesund J.E."/>
            <person name="Kallscheuer N."/>
            <person name="Luecker S."/>
            <person name="Lage O.M."/>
            <person name="Pohl T."/>
            <person name="Merkel B.J."/>
            <person name="Hornburger P."/>
            <person name="Mueller R.-W."/>
            <person name="Bruemmer F."/>
            <person name="Labrenz M."/>
            <person name="Spormann A.M."/>
            <person name="Op den Camp H."/>
            <person name="Overmann J."/>
            <person name="Amann R."/>
            <person name="Jetten M.S.M."/>
            <person name="Mascher T."/>
            <person name="Medema M.H."/>
            <person name="Devos D.P."/>
            <person name="Kaster A.-K."/>
            <person name="Ovreas L."/>
            <person name="Rohde M."/>
            <person name="Galperin M.Y."/>
            <person name="Jogler C."/>
        </authorList>
    </citation>
    <scope>NUCLEOTIDE SEQUENCE [LARGE SCALE GENOMIC DNA]</scope>
    <source>
        <strain evidence="1 2">Pla110</strain>
    </source>
</reference>
<dbReference type="AlphaFoldDB" id="A0A518CP24"/>
<dbReference type="Gene3D" id="1.25.10.10">
    <property type="entry name" value="Leucine-rich Repeat Variant"/>
    <property type="match status" value="1"/>
</dbReference>
<evidence type="ECO:0000313" key="2">
    <source>
        <dbReference type="Proteomes" id="UP000317178"/>
    </source>
</evidence>
<evidence type="ECO:0008006" key="3">
    <source>
        <dbReference type="Google" id="ProtNLM"/>
    </source>
</evidence>
<dbReference type="EMBL" id="CP036281">
    <property type="protein sequence ID" value="QDU80968.1"/>
    <property type="molecule type" value="Genomic_DNA"/>
</dbReference>
<proteinExistence type="predicted"/>
<sequence>MFNRLLAYYRRFGSTPKRHVPSSPELPELWSKDGLQPRLEVLTGADTSVLTAICDDYWGSFLVAQDVSIIRHPDVHHRALEILTTRKNEAVTWACQRLKHENYEAREDAASLIAQLARKGALLDDEQVVAKELRILAVTPPREDSKEAQAATAALIALSIIGGTECMAAVRHVITSADWDDDDNQWECAEILANHTNESFMDSEDPVAAAKEWLQEHPISEC</sequence>
<name>A0A518CP24_9PLAN</name>
<organism evidence="1 2">
    <name type="scientific">Polystyrenella longa</name>
    <dbReference type="NCBI Taxonomy" id="2528007"/>
    <lineage>
        <taxon>Bacteria</taxon>
        <taxon>Pseudomonadati</taxon>
        <taxon>Planctomycetota</taxon>
        <taxon>Planctomycetia</taxon>
        <taxon>Planctomycetales</taxon>
        <taxon>Planctomycetaceae</taxon>
        <taxon>Polystyrenella</taxon>
    </lineage>
</organism>
<dbReference type="Proteomes" id="UP000317178">
    <property type="component" value="Chromosome"/>
</dbReference>
<evidence type="ECO:0000313" key="1">
    <source>
        <dbReference type="EMBL" id="QDU80968.1"/>
    </source>
</evidence>
<dbReference type="KEGG" id="plon:Pla110_27050"/>